<dbReference type="AlphaFoldDB" id="S3ZPK8"/>
<dbReference type="Pfam" id="PF20028">
    <property type="entry name" value="VMAP-C"/>
    <property type="match status" value="1"/>
</dbReference>
<dbReference type="EMBL" id="AOPZ01000067">
    <property type="protein sequence ID" value="EPH45103.1"/>
    <property type="molecule type" value="Genomic_DNA"/>
</dbReference>
<name>S3ZPK8_9ACTN</name>
<dbReference type="InterPro" id="IPR045450">
    <property type="entry name" value="VMAP_C"/>
</dbReference>
<dbReference type="Gene3D" id="2.40.10.120">
    <property type="match status" value="1"/>
</dbReference>
<feature type="region of interest" description="Disordered" evidence="1">
    <location>
        <begin position="352"/>
        <end position="382"/>
    </location>
</feature>
<evidence type="ECO:0000313" key="3">
    <source>
        <dbReference type="EMBL" id="EPH45103.1"/>
    </source>
</evidence>
<sequence length="729" mass="78340">MLGAARGEVVGSGVYLGEGRVLTCSHVVNEALGRDWFTQDEPAGAQVEVSFPGGDPGAPLVARTGAWIPARRAAPGAAASQPARTGDAIWYGDLAVLQLEGAAPEFSRPVDWAKMARGQQVRAWYAAGQPFTYADGSVQLCDESLGFVDAELRGAAIGPGYSGGPLWCEDHGAAVGIVLGVMEPPPGGFAAAQVIRRTIVLPWQAIHAELHAGTPPTAAAEPAAAPPGERPLAPVDPATRHSLTALVGGLLPDPGTRMAQGRRLADELDLDITEATPSVDEIVEILLTRPRGIATLVEGLPADDRQDAQKLLAFGRAALVPGLLSVREYAWLLDLLTEDLRARLPEAAREALPHTTLFDEPLDPVDSPHERPGPGTAGPATAGDAERLIEALEEYWGDSAPVPDWSPRVPALLRAVEYLAATCTPKQTREFWKWSEQVAHRLGVGREALGERRDDGADWARRRRERTEPPSPRLTVHLTRCSGETYRCTAWYDPGTGSSGTERQVVADDAPRVPAEIARLVHHVLVRETASAAAAAVLPVVEVLLDPEDLDVAVDQWEEEAAPYEVPVVLGAEYALVVRCPEVRNRAPDSLQNWRSRWAAIDRGGLLRIDHRHTTPRQVYGLLKADLAVARVIIDCPPQHRAALRAACLVLGVPVVVWDRQAVPGDQLTALLLNGAVRSLPHRVRQHRARALAEGDRAGVLAPALVWDDASRPPPRALWIDPTVEESAP</sequence>
<dbReference type="PATRIC" id="fig|1286094.4.peg.1710"/>
<dbReference type="Proteomes" id="UP000014629">
    <property type="component" value="Unassembled WGS sequence"/>
</dbReference>
<organism evidence="3 4">
    <name type="scientific">Streptomyces aurantiacus JA 4570</name>
    <dbReference type="NCBI Taxonomy" id="1286094"/>
    <lineage>
        <taxon>Bacteria</taxon>
        <taxon>Bacillati</taxon>
        <taxon>Actinomycetota</taxon>
        <taxon>Actinomycetes</taxon>
        <taxon>Kitasatosporales</taxon>
        <taxon>Streptomycetaceae</taxon>
        <taxon>Streptomyces</taxon>
        <taxon>Streptomyces aurantiacus group</taxon>
    </lineage>
</organism>
<dbReference type="Pfam" id="PF13365">
    <property type="entry name" value="Trypsin_2"/>
    <property type="match status" value="1"/>
</dbReference>
<comment type="caution">
    <text evidence="3">The sequence shown here is derived from an EMBL/GenBank/DDBJ whole genome shotgun (WGS) entry which is preliminary data.</text>
</comment>
<proteinExistence type="predicted"/>
<keyword evidence="4" id="KW-1185">Reference proteome</keyword>
<dbReference type="InterPro" id="IPR009003">
    <property type="entry name" value="Peptidase_S1_PA"/>
</dbReference>
<reference evidence="3 4" key="1">
    <citation type="submission" date="2013-02" db="EMBL/GenBank/DDBJ databases">
        <title>Draft Genome Sequence of Streptomyces aurantiacus, Which Produces Setomimycin.</title>
        <authorList>
            <person name="Gruening B.A."/>
            <person name="Praeg A."/>
            <person name="Erxleben A."/>
            <person name="Guenther S."/>
            <person name="Mueller M."/>
        </authorList>
    </citation>
    <scope>NUCLEOTIDE SEQUENCE [LARGE SCALE GENOMIC DNA]</scope>
    <source>
        <strain evidence="3 4">JA 4570</strain>
    </source>
</reference>
<feature type="domain" description="vWA-MoxR associated protein C-terminal" evidence="2">
    <location>
        <begin position="485"/>
        <end position="710"/>
    </location>
</feature>
<evidence type="ECO:0000313" key="4">
    <source>
        <dbReference type="Proteomes" id="UP000014629"/>
    </source>
</evidence>
<accession>S3ZPK8</accession>
<feature type="compositionally biased region" description="Basic and acidic residues" evidence="1">
    <location>
        <begin position="451"/>
        <end position="468"/>
    </location>
</feature>
<protein>
    <recommendedName>
        <fullName evidence="2">vWA-MoxR associated protein C-terminal domain-containing protein</fullName>
    </recommendedName>
</protein>
<evidence type="ECO:0000259" key="2">
    <source>
        <dbReference type="Pfam" id="PF20028"/>
    </source>
</evidence>
<evidence type="ECO:0000256" key="1">
    <source>
        <dbReference type="SAM" id="MobiDB-lite"/>
    </source>
</evidence>
<feature type="compositionally biased region" description="Low complexity" evidence="1">
    <location>
        <begin position="373"/>
        <end position="382"/>
    </location>
</feature>
<gene>
    <name evidence="3" type="ORF">STRAU_1731</name>
</gene>
<feature type="region of interest" description="Disordered" evidence="1">
    <location>
        <begin position="451"/>
        <end position="472"/>
    </location>
</feature>
<dbReference type="SUPFAM" id="SSF50494">
    <property type="entry name" value="Trypsin-like serine proteases"/>
    <property type="match status" value="1"/>
</dbReference>